<proteinExistence type="predicted"/>
<keyword evidence="2" id="KW-1185">Reference proteome</keyword>
<dbReference type="OrthoDB" id="5298866at2"/>
<dbReference type="Proteomes" id="UP000294829">
    <property type="component" value="Unassembled WGS sequence"/>
</dbReference>
<evidence type="ECO:0000313" key="2">
    <source>
        <dbReference type="Proteomes" id="UP000294829"/>
    </source>
</evidence>
<sequence>MLKFIFLCLVIANMLLFALGRGYFASPVAETHEPQRMYQQQNSNLLKLVSAEVATAPVVAPPPPEPAKPEILACLSLGAFQTTEINAVETKLKTINFGNRQSRQNVQDVANNIVFIPPLGSKELADKKALELTHLGVKDFFIIQDQSNLRWGISLGVFKTEEAAKLYLATLSTKGVHSAKVGVRTVATNKVNYVFKNVTSTEKIALDQIKATFPDQELGACK</sequence>
<evidence type="ECO:0000313" key="1">
    <source>
        <dbReference type="EMBL" id="TDK65891.1"/>
    </source>
</evidence>
<protein>
    <submittedName>
        <fullName evidence="1">SPOR domain-containing protein</fullName>
    </submittedName>
</protein>
<dbReference type="RefSeq" id="WP_133327940.1">
    <property type="nucleotide sequence ID" value="NZ_SMYL01000004.1"/>
</dbReference>
<comment type="caution">
    <text evidence="1">The sequence shown here is derived from an EMBL/GenBank/DDBJ whole genome shotgun (WGS) entry which is preliminary data.</text>
</comment>
<name>A0A4R5W151_9BURK</name>
<dbReference type="AlphaFoldDB" id="A0A4R5W151"/>
<reference evidence="1 2" key="1">
    <citation type="submission" date="2019-03" db="EMBL/GenBank/DDBJ databases">
        <title>Sapientia aquatica gen. nov., sp. nov., isolated from a crater lake.</title>
        <authorList>
            <person name="Felfoldi T."/>
            <person name="Szabo A."/>
            <person name="Toth E."/>
            <person name="Schumann P."/>
            <person name="Keki Z."/>
            <person name="Marialigeti K."/>
            <person name="Mathe I."/>
        </authorList>
    </citation>
    <scope>NUCLEOTIDE SEQUENCE [LARGE SCALE GENOMIC DNA]</scope>
    <source>
        <strain evidence="1 2">SA-152</strain>
    </source>
</reference>
<accession>A0A4R5W151</accession>
<gene>
    <name evidence="1" type="ORF">E2I14_09800</name>
</gene>
<organism evidence="1 2">
    <name type="scientific">Sapientia aquatica</name>
    <dbReference type="NCBI Taxonomy" id="1549640"/>
    <lineage>
        <taxon>Bacteria</taxon>
        <taxon>Pseudomonadati</taxon>
        <taxon>Pseudomonadota</taxon>
        <taxon>Betaproteobacteria</taxon>
        <taxon>Burkholderiales</taxon>
        <taxon>Oxalobacteraceae</taxon>
        <taxon>Sapientia</taxon>
    </lineage>
</organism>
<dbReference type="EMBL" id="SMYL01000004">
    <property type="protein sequence ID" value="TDK65891.1"/>
    <property type="molecule type" value="Genomic_DNA"/>
</dbReference>